<keyword evidence="7 10" id="KW-1133">Transmembrane helix</keyword>
<comment type="similarity">
    <text evidence="2">Belongs to the YajC family.</text>
</comment>
<keyword evidence="12" id="KW-1185">Reference proteome</keyword>
<evidence type="ECO:0000256" key="4">
    <source>
        <dbReference type="ARBA" id="ARBA00022475"/>
    </source>
</evidence>
<reference evidence="11" key="1">
    <citation type="submission" date="2022-08" db="EMBL/GenBank/DDBJ databases">
        <title>The complete genome sequence of the thermophilic bacterium Laceyella sacchari FBKL4.010 reveals the basis for tetramethylpyrazine biosynthesis in Moutai-flavor Daqu.</title>
        <authorList>
            <person name="Li D."/>
            <person name="Huang W."/>
            <person name="Wang C."/>
            <person name="Qiu S."/>
        </authorList>
    </citation>
    <scope>NUCLEOTIDE SEQUENCE</scope>
    <source>
        <strain evidence="11">FBKL4.014</strain>
    </source>
</reference>
<keyword evidence="9 10" id="KW-0472">Membrane</keyword>
<dbReference type="EMBL" id="CP103866">
    <property type="protein sequence ID" value="UWE04712.1"/>
    <property type="molecule type" value="Genomic_DNA"/>
</dbReference>
<keyword evidence="6" id="KW-0653">Protein transport</keyword>
<accession>A0ABY5U8R8</accession>
<dbReference type="PRINTS" id="PR01853">
    <property type="entry name" value="YAJCTRNLCASE"/>
</dbReference>
<evidence type="ECO:0000256" key="6">
    <source>
        <dbReference type="ARBA" id="ARBA00022927"/>
    </source>
</evidence>
<keyword evidence="5 10" id="KW-0812">Transmembrane</keyword>
<dbReference type="RefSeq" id="WP_022736090.1">
    <property type="nucleotide sequence ID" value="NZ_CP103866.1"/>
</dbReference>
<dbReference type="InterPro" id="IPR003849">
    <property type="entry name" value="Preprotein_translocase_YajC"/>
</dbReference>
<proteinExistence type="inferred from homology"/>
<dbReference type="SMART" id="SM01323">
    <property type="entry name" value="YajC"/>
    <property type="match status" value="1"/>
</dbReference>
<keyword evidence="3" id="KW-0813">Transport</keyword>
<dbReference type="NCBIfam" id="TIGR00739">
    <property type="entry name" value="yajC"/>
    <property type="match status" value="1"/>
</dbReference>
<protein>
    <submittedName>
        <fullName evidence="11">Preprotein translocase subunit YajC</fullName>
    </submittedName>
</protein>
<evidence type="ECO:0000256" key="10">
    <source>
        <dbReference type="SAM" id="Phobius"/>
    </source>
</evidence>
<organism evidence="11 12">
    <name type="scientific">Laceyella sacchari</name>
    <name type="common">Thermoactinomyces thalpophilus</name>
    <dbReference type="NCBI Taxonomy" id="37482"/>
    <lineage>
        <taxon>Bacteria</taxon>
        <taxon>Bacillati</taxon>
        <taxon>Bacillota</taxon>
        <taxon>Bacilli</taxon>
        <taxon>Bacillales</taxon>
        <taxon>Thermoactinomycetaceae</taxon>
        <taxon>Laceyella</taxon>
    </lineage>
</organism>
<evidence type="ECO:0000256" key="9">
    <source>
        <dbReference type="ARBA" id="ARBA00023136"/>
    </source>
</evidence>
<gene>
    <name evidence="11" type="primary">yajC</name>
    <name evidence="11" type="ORF">NYR52_06145</name>
</gene>
<sequence length="97" mass="10797">MGQQLMGILPMLLVFVAFYFFLIRPQQKRQKERTQMLSNLKKGDKVVTIGGLHGTIVDLSEEKVTLKVNENTRLVFERSAINSVATADDAAATKSAE</sequence>
<evidence type="ECO:0000256" key="3">
    <source>
        <dbReference type="ARBA" id="ARBA00022448"/>
    </source>
</evidence>
<dbReference type="Pfam" id="PF02699">
    <property type="entry name" value="YajC"/>
    <property type="match status" value="1"/>
</dbReference>
<comment type="subcellular location">
    <subcellularLocation>
        <location evidence="1">Cell membrane</location>
        <topology evidence="1">Single-pass membrane protein</topology>
    </subcellularLocation>
</comment>
<feature type="transmembrane region" description="Helical" evidence="10">
    <location>
        <begin position="6"/>
        <end position="23"/>
    </location>
</feature>
<evidence type="ECO:0000313" key="12">
    <source>
        <dbReference type="Proteomes" id="UP001058650"/>
    </source>
</evidence>
<evidence type="ECO:0000256" key="5">
    <source>
        <dbReference type="ARBA" id="ARBA00022692"/>
    </source>
</evidence>
<keyword evidence="4" id="KW-1003">Cell membrane</keyword>
<evidence type="ECO:0000256" key="1">
    <source>
        <dbReference type="ARBA" id="ARBA00004162"/>
    </source>
</evidence>
<evidence type="ECO:0000256" key="8">
    <source>
        <dbReference type="ARBA" id="ARBA00023010"/>
    </source>
</evidence>
<name>A0ABY5U8R8_LACSH</name>
<dbReference type="PANTHER" id="PTHR33909">
    <property type="entry name" value="SEC TRANSLOCON ACCESSORY COMPLEX SUBUNIT YAJC"/>
    <property type="match status" value="1"/>
</dbReference>
<dbReference type="Proteomes" id="UP001058650">
    <property type="component" value="Chromosome"/>
</dbReference>
<evidence type="ECO:0000313" key="11">
    <source>
        <dbReference type="EMBL" id="UWE04712.1"/>
    </source>
</evidence>
<keyword evidence="8" id="KW-0811">Translocation</keyword>
<dbReference type="PANTHER" id="PTHR33909:SF1">
    <property type="entry name" value="SEC TRANSLOCON ACCESSORY COMPLEX SUBUNIT YAJC"/>
    <property type="match status" value="1"/>
</dbReference>
<evidence type="ECO:0000256" key="7">
    <source>
        <dbReference type="ARBA" id="ARBA00022989"/>
    </source>
</evidence>
<evidence type="ECO:0000256" key="2">
    <source>
        <dbReference type="ARBA" id="ARBA00006742"/>
    </source>
</evidence>